<sequence length="72" mass="8414">MTGKSTFRYFIRESGKWWKPGKVSIWKAALELLLEKLSFLNICLGNSKVEEDVSSRYRGAVFITVWMIDRLL</sequence>
<comment type="caution">
    <text evidence="1">The sequence shown here is derived from an EMBL/GenBank/DDBJ whole genome shotgun (WGS) entry which is preliminary data.</text>
</comment>
<evidence type="ECO:0000313" key="1">
    <source>
        <dbReference type="EMBL" id="PFH03144.1"/>
    </source>
</evidence>
<dbReference type="EMBL" id="PDBW01000001">
    <property type="protein sequence ID" value="PFH03144.1"/>
    <property type="molecule type" value="Genomic_DNA"/>
</dbReference>
<dbReference type="AlphaFoldDB" id="A0AB36TH32"/>
<accession>A0AB36TH32</accession>
<evidence type="ECO:0000313" key="2">
    <source>
        <dbReference type="Proteomes" id="UP000223596"/>
    </source>
</evidence>
<gene>
    <name evidence="1" type="ORF">M972_111941</name>
</gene>
<reference evidence="1 2" key="1">
    <citation type="submission" date="2017-09" db="EMBL/GenBank/DDBJ databases">
        <title>Evaluation of Pacific Biosciences Sequencing Technology to Finishing C. thermocellum Genome Sequences.</title>
        <authorList>
            <person name="Brown S."/>
        </authorList>
    </citation>
    <scope>NUCLEOTIDE SEQUENCE [LARGE SCALE GENOMIC DNA]</scope>
    <source>
        <strain evidence="1 2">AD2</strain>
    </source>
</reference>
<organism evidence="1 2">
    <name type="scientific">Acetivibrio thermocellus AD2</name>
    <dbReference type="NCBI Taxonomy" id="1138384"/>
    <lineage>
        <taxon>Bacteria</taxon>
        <taxon>Bacillati</taxon>
        <taxon>Bacillota</taxon>
        <taxon>Clostridia</taxon>
        <taxon>Eubacteriales</taxon>
        <taxon>Oscillospiraceae</taxon>
        <taxon>Acetivibrio</taxon>
    </lineage>
</organism>
<proteinExistence type="predicted"/>
<protein>
    <submittedName>
        <fullName evidence="1">Uncharacterized protein</fullName>
    </submittedName>
</protein>
<name>A0AB36TH32_ACETH</name>
<dbReference type="Proteomes" id="UP000223596">
    <property type="component" value="Unassembled WGS sequence"/>
</dbReference>